<accession>A0A9Q9BXU5</accession>
<dbReference type="EMBL" id="CP101127">
    <property type="protein sequence ID" value="UTO25717.1"/>
    <property type="molecule type" value="Genomic_DNA"/>
</dbReference>
<dbReference type="OrthoDB" id="2212884at2"/>
<dbReference type="Proteomes" id="UP001059349">
    <property type="component" value="Chromosome"/>
</dbReference>
<dbReference type="GO" id="GO:0008168">
    <property type="term" value="F:methyltransferase activity"/>
    <property type="evidence" value="ECO:0007669"/>
    <property type="project" value="UniProtKB-KW"/>
</dbReference>
<gene>
    <name evidence="5" type="ORF">NMG93_02455</name>
    <name evidence="4" type="ORF">QJ129_01485</name>
</gene>
<evidence type="ECO:0000313" key="6">
    <source>
        <dbReference type="Proteomes" id="UP001059349"/>
    </source>
</evidence>
<name>A0A9Q9BXU5_9BACT</name>
<proteinExistence type="predicted"/>
<reference evidence="4" key="2">
    <citation type="submission" date="2023-04" db="EMBL/GenBank/DDBJ databases">
        <title>Genomes of recent Mycoplasma hyosynoviae isolates 2023.</title>
        <authorList>
            <person name="Spergser J."/>
        </authorList>
    </citation>
    <scope>NUCLEOTIDE SEQUENCE</scope>
    <source>
        <strain evidence="4">SN1J23N</strain>
    </source>
</reference>
<evidence type="ECO:0000256" key="3">
    <source>
        <dbReference type="ARBA" id="ARBA00022691"/>
    </source>
</evidence>
<evidence type="ECO:0000256" key="1">
    <source>
        <dbReference type="ARBA" id="ARBA00022603"/>
    </source>
</evidence>
<sequence>MNFNLIKDLSRLPKPDIILASPPCESWSSADCNGKMFRGFDTSGAWRVMNAHYYEEYCKTCHPVKRRYFEQKERGRLIGESTIGGTIEIIKHFKPKVWVIENPKTSKSWEFQELHWNFEGFKNTTNYSSYDSKFSLKPTIFKSNIKLNLLNNKVESNNDHMAKGSYNKRSSIPLNLIEDIMKQIKSWIDGDK</sequence>
<dbReference type="InterPro" id="IPR029063">
    <property type="entry name" value="SAM-dependent_MTases_sf"/>
</dbReference>
<dbReference type="EMBL" id="JASBCP010000002">
    <property type="protein sequence ID" value="MDI3047933.1"/>
    <property type="molecule type" value="Genomic_DNA"/>
</dbReference>
<dbReference type="Proteomes" id="UP001233782">
    <property type="component" value="Unassembled WGS sequence"/>
</dbReference>
<dbReference type="InterPro" id="IPR018117">
    <property type="entry name" value="C5_DNA_meth_AS"/>
</dbReference>
<organism evidence="5 6">
    <name type="scientific">Metamycoplasma hyosynoviae</name>
    <dbReference type="NCBI Taxonomy" id="29559"/>
    <lineage>
        <taxon>Bacteria</taxon>
        <taxon>Bacillati</taxon>
        <taxon>Mycoplasmatota</taxon>
        <taxon>Mycoplasmoidales</taxon>
        <taxon>Metamycoplasmataceae</taxon>
        <taxon>Metamycoplasma</taxon>
    </lineage>
</organism>
<reference evidence="5" key="1">
    <citation type="submission" date="2022-07" db="EMBL/GenBank/DDBJ databases">
        <title>Complete genome of Mycoplasma hyosynoviae B1.</title>
        <authorList>
            <person name="Spergser J."/>
        </authorList>
    </citation>
    <scope>NUCLEOTIDE SEQUENCE</scope>
    <source>
        <strain evidence="5">B1</strain>
    </source>
</reference>
<evidence type="ECO:0000313" key="5">
    <source>
        <dbReference type="EMBL" id="UTO25717.1"/>
    </source>
</evidence>
<dbReference type="AlphaFoldDB" id="A0A9Q9BXU5"/>
<dbReference type="GO" id="GO:0032259">
    <property type="term" value="P:methylation"/>
    <property type="evidence" value="ECO:0007669"/>
    <property type="project" value="UniProtKB-KW"/>
</dbReference>
<dbReference type="RefSeq" id="WP_036443229.1">
    <property type="nucleotide sequence ID" value="NZ_CP101127.1"/>
</dbReference>
<evidence type="ECO:0000313" key="4">
    <source>
        <dbReference type="EMBL" id="MDI3047933.1"/>
    </source>
</evidence>
<keyword evidence="3" id="KW-0949">S-adenosyl-L-methionine</keyword>
<dbReference type="Gene3D" id="3.40.50.150">
    <property type="entry name" value="Vaccinia Virus protein VP39"/>
    <property type="match status" value="1"/>
</dbReference>
<dbReference type="GeneID" id="75105338"/>
<keyword evidence="1 5" id="KW-0489">Methyltransferase</keyword>
<keyword evidence="2" id="KW-0808">Transferase</keyword>
<dbReference type="SUPFAM" id="SSF53335">
    <property type="entry name" value="S-adenosyl-L-methionine-dependent methyltransferases"/>
    <property type="match status" value="1"/>
</dbReference>
<dbReference type="PROSITE" id="PS00094">
    <property type="entry name" value="C5_MTASE_1"/>
    <property type="match status" value="1"/>
</dbReference>
<evidence type="ECO:0000256" key="2">
    <source>
        <dbReference type="ARBA" id="ARBA00022679"/>
    </source>
</evidence>
<protein>
    <submittedName>
        <fullName evidence="5">Cytosine methyltransferase</fullName>
    </submittedName>
</protein>